<evidence type="ECO:0000256" key="12">
    <source>
        <dbReference type="ARBA" id="ARBA00023136"/>
    </source>
</evidence>
<evidence type="ECO:0000256" key="2">
    <source>
        <dbReference type="ARBA" id="ARBA00004174"/>
    </source>
</evidence>
<dbReference type="CDD" id="cd20628">
    <property type="entry name" value="CYP4"/>
    <property type="match status" value="1"/>
</dbReference>
<dbReference type="InterPro" id="IPR017972">
    <property type="entry name" value="Cyt_P450_CS"/>
</dbReference>
<organism evidence="16">
    <name type="scientific">Phenacoccus solenopsis</name>
    <name type="common">Solenopsis mealybug</name>
    <dbReference type="NCBI Taxonomy" id="483260"/>
    <lineage>
        <taxon>Eukaryota</taxon>
        <taxon>Metazoa</taxon>
        <taxon>Ecdysozoa</taxon>
        <taxon>Arthropoda</taxon>
        <taxon>Hexapoda</taxon>
        <taxon>Insecta</taxon>
        <taxon>Pterygota</taxon>
        <taxon>Neoptera</taxon>
        <taxon>Paraneoptera</taxon>
        <taxon>Hemiptera</taxon>
        <taxon>Sternorrhyncha</taxon>
        <taxon>Coccoidea</taxon>
        <taxon>Pseudococcidae</taxon>
        <taxon>Phenacoccus</taxon>
    </lineage>
</organism>
<dbReference type="AlphaFoldDB" id="A0A5P1JZ50"/>
<dbReference type="PROSITE" id="PS00086">
    <property type="entry name" value="CYTOCHROME_P450"/>
    <property type="match status" value="1"/>
</dbReference>
<evidence type="ECO:0000256" key="15">
    <source>
        <dbReference type="SAM" id="Phobius"/>
    </source>
</evidence>
<dbReference type="Gene3D" id="1.10.630.10">
    <property type="entry name" value="Cytochrome P450"/>
    <property type="match status" value="1"/>
</dbReference>
<name>A0A5P1JZ50_9HEMI</name>
<keyword evidence="10 13" id="KW-0408">Iron</keyword>
<keyword evidence="5 13" id="KW-0349">Heme</keyword>
<reference evidence="16" key="1">
    <citation type="submission" date="2019-04" db="EMBL/GenBank/DDBJ databases">
        <authorList>
            <person name="Xi L."/>
            <person name="Liu D."/>
            <person name="Ma L."/>
            <person name="Zhang Y."/>
            <person name="Sheng R."/>
            <person name="Zhang S."/>
            <person name="Dang X."/>
            <person name="Li G."/>
            <person name="Miao Y."/>
            <person name="Jiang J."/>
        </authorList>
    </citation>
    <scope>NUCLEOTIDE SEQUENCE</scope>
</reference>
<evidence type="ECO:0000256" key="9">
    <source>
        <dbReference type="ARBA" id="ARBA00023002"/>
    </source>
</evidence>
<dbReference type="GO" id="GO:0005506">
    <property type="term" value="F:iron ion binding"/>
    <property type="evidence" value="ECO:0007669"/>
    <property type="project" value="InterPro"/>
</dbReference>
<dbReference type="Pfam" id="PF00067">
    <property type="entry name" value="p450"/>
    <property type="match status" value="1"/>
</dbReference>
<evidence type="ECO:0000256" key="7">
    <source>
        <dbReference type="ARBA" id="ARBA00022824"/>
    </source>
</evidence>
<evidence type="ECO:0000256" key="6">
    <source>
        <dbReference type="ARBA" id="ARBA00022723"/>
    </source>
</evidence>
<keyword evidence="7" id="KW-0256">Endoplasmic reticulum</keyword>
<dbReference type="InterPro" id="IPR050196">
    <property type="entry name" value="Cytochrome_P450_Monoox"/>
</dbReference>
<dbReference type="SUPFAM" id="SSF48264">
    <property type="entry name" value="Cytochrome P450"/>
    <property type="match status" value="1"/>
</dbReference>
<evidence type="ECO:0000256" key="14">
    <source>
        <dbReference type="RuleBase" id="RU000461"/>
    </source>
</evidence>
<dbReference type="GO" id="GO:0004497">
    <property type="term" value="F:monooxygenase activity"/>
    <property type="evidence" value="ECO:0007669"/>
    <property type="project" value="UniProtKB-KW"/>
</dbReference>
<keyword evidence="15" id="KW-0812">Transmembrane</keyword>
<evidence type="ECO:0000256" key="8">
    <source>
        <dbReference type="ARBA" id="ARBA00022848"/>
    </source>
</evidence>
<dbReference type="GO" id="GO:0005789">
    <property type="term" value="C:endoplasmic reticulum membrane"/>
    <property type="evidence" value="ECO:0007669"/>
    <property type="project" value="UniProtKB-SubCell"/>
</dbReference>
<dbReference type="InterPro" id="IPR001128">
    <property type="entry name" value="Cyt_P450"/>
</dbReference>
<keyword evidence="9 14" id="KW-0560">Oxidoreductase</keyword>
<proteinExistence type="evidence at transcript level"/>
<evidence type="ECO:0000256" key="11">
    <source>
        <dbReference type="ARBA" id="ARBA00023033"/>
    </source>
</evidence>
<dbReference type="PANTHER" id="PTHR24291">
    <property type="entry name" value="CYTOCHROME P450 FAMILY 4"/>
    <property type="match status" value="1"/>
</dbReference>
<evidence type="ECO:0000313" key="16">
    <source>
        <dbReference type="EMBL" id="QCY41332.1"/>
    </source>
</evidence>
<evidence type="ECO:0000256" key="3">
    <source>
        <dbReference type="ARBA" id="ARBA00004406"/>
    </source>
</evidence>
<keyword evidence="12 15" id="KW-0472">Membrane</keyword>
<accession>A0A5P1JZ50</accession>
<evidence type="ECO:0000256" key="13">
    <source>
        <dbReference type="PIRSR" id="PIRSR602401-1"/>
    </source>
</evidence>
<evidence type="ECO:0000256" key="1">
    <source>
        <dbReference type="ARBA" id="ARBA00001971"/>
    </source>
</evidence>
<comment type="subcellular location">
    <subcellularLocation>
        <location evidence="3">Endoplasmic reticulum membrane</location>
        <topology evidence="3">Peripheral membrane protein</topology>
    </subcellularLocation>
    <subcellularLocation>
        <location evidence="2">Microsome membrane</location>
        <topology evidence="2">Peripheral membrane protein</topology>
    </subcellularLocation>
</comment>
<feature type="binding site" description="axial binding residue" evidence="13">
    <location>
        <position position="460"/>
    </location>
    <ligand>
        <name>heme</name>
        <dbReference type="ChEBI" id="CHEBI:30413"/>
    </ligand>
    <ligandPart>
        <name>Fe</name>
        <dbReference type="ChEBI" id="CHEBI:18248"/>
    </ligandPart>
</feature>
<dbReference type="EMBL" id="MK862562">
    <property type="protein sequence ID" value="QCY41332.1"/>
    <property type="molecule type" value="mRNA"/>
</dbReference>
<dbReference type="PANTHER" id="PTHR24291:SF189">
    <property type="entry name" value="CYTOCHROME P450 4C3-RELATED"/>
    <property type="match status" value="1"/>
</dbReference>
<dbReference type="InterPro" id="IPR002401">
    <property type="entry name" value="Cyt_P450_E_grp-I"/>
</dbReference>
<dbReference type="GO" id="GO:0016705">
    <property type="term" value="F:oxidoreductase activity, acting on paired donors, with incorporation or reduction of molecular oxygen"/>
    <property type="evidence" value="ECO:0007669"/>
    <property type="project" value="InterPro"/>
</dbReference>
<dbReference type="InterPro" id="IPR036396">
    <property type="entry name" value="Cyt_P450_sf"/>
</dbReference>
<keyword evidence="15" id="KW-1133">Transmembrane helix</keyword>
<sequence length="513" mass="58740">MQFTLYEYSISYSAAMSVFLIFILTLLVSLLCKRRMQFLRYFETIPGPSAIPILGNALQLTGSQAEFFKLVRQYAEKYKNMFVLWIGQRPFVFLNKAEVIQPLLNSSVHIEKSLEYKLLDPFLGTGLVTSAGQKWHSQRKLLTPVFHYNMLENYLHTVLKESEVLVQQLQKEVDHPFNIVPYMKLAAMDIICELTLGYQLHSQINANLEYVHAIEDLMAIAQRRFITPWLKPNFLFNCTPYAARQKKCLDIVNTFSTKIIEKKKEEYQNSQKNKVALDVNSNILQKKKGKVFLDLLLELSENGSILTDDDIREEVNTFIFAGHDTTSITVSWSLYLLGFHPEAQEKILKELNEKIPDFGSSSLKTSDIGSLEYLECCIKEVLRLYPPVPLIARHITSPLETMNQIIPPGTSALINVYSLHRDPQNFPNPSEFIPERFSAGQSVEKNPFCYIPFSAGPRNCIGQKLAIQSVKIILANIIKNYKIKTMQKEKDLRLISEVVLTNEGGINITIEKR</sequence>
<keyword evidence="6 13" id="KW-0479">Metal-binding</keyword>
<keyword evidence="8" id="KW-0492">Microsome</keyword>
<evidence type="ECO:0000256" key="5">
    <source>
        <dbReference type="ARBA" id="ARBA00022617"/>
    </source>
</evidence>
<comment type="similarity">
    <text evidence="4 14">Belongs to the cytochrome P450 family.</text>
</comment>
<evidence type="ECO:0000256" key="4">
    <source>
        <dbReference type="ARBA" id="ARBA00010617"/>
    </source>
</evidence>
<keyword evidence="11 14" id="KW-0503">Monooxygenase</keyword>
<protein>
    <submittedName>
        <fullName evidence="16">Cytochrome P450 4NT1</fullName>
    </submittedName>
</protein>
<comment type="cofactor">
    <cofactor evidence="1 13">
        <name>heme</name>
        <dbReference type="ChEBI" id="CHEBI:30413"/>
    </cofactor>
</comment>
<dbReference type="GO" id="GO:0020037">
    <property type="term" value="F:heme binding"/>
    <property type="evidence" value="ECO:0007669"/>
    <property type="project" value="InterPro"/>
</dbReference>
<evidence type="ECO:0000256" key="10">
    <source>
        <dbReference type="ARBA" id="ARBA00023004"/>
    </source>
</evidence>
<dbReference type="PRINTS" id="PR00463">
    <property type="entry name" value="EP450I"/>
</dbReference>
<dbReference type="PRINTS" id="PR00385">
    <property type="entry name" value="P450"/>
</dbReference>
<gene>
    <name evidence="16" type="primary">CYP4NT1</name>
</gene>
<feature type="transmembrane region" description="Helical" evidence="15">
    <location>
        <begin position="12"/>
        <end position="32"/>
    </location>
</feature>